<accession>A0A1H3SBA7</accession>
<feature type="signal peptide" evidence="1">
    <location>
        <begin position="1"/>
        <end position="27"/>
    </location>
</feature>
<evidence type="ECO:0000256" key="1">
    <source>
        <dbReference type="SAM" id="SignalP"/>
    </source>
</evidence>
<protein>
    <submittedName>
        <fullName evidence="2">Putative cell wall binding repeat 2</fullName>
    </submittedName>
</protein>
<sequence>MRLSMRLAGAAAAAVVLMAGFAAPANAAPPAPASVAFTQNVTPMLDSINASWGSFMAPTVGGFMVSDDTTALQVTLPSQLSSHFAESWDYAVRTREAAQTLVSGAVGSTSGTFTVPVPQSLQGFSELELLVTNGYNTGSVAVPVTLNAILHVHSDLNSTSAAIPLTKATATSYGRTSSFGSSPVNADVVAGQTITITSPPGSWTHGPDGDWATPGAISVSLFAPGGGGFFGITTGTASPDGSTVTVQIPRSPLTPYFPDGATSRSVTVQVTLPQAPHSPASFNVQAYMNVLPPTGPVTDRISGADRYEVALGLSYRSYPQGADTAFVVTGENYPDALSAAPAAVHRGAPLLLTPSGSLLPSVKAELQRLGVKDVYVVGGVNSVSESVVSQIEGIGATVHRIAGADRYEASRAVASGTFADSHSGLAYIATGANFPDALAAGGAAGHADAPVILVNGGAPRLDDATKQQLVDLGVTRIKIAGGPNSVSTGIEHDLSLIAPTTRLWGADRIEAAAAINLDAYGTSDRAFVVTGYKFPDALAGAAWAGKLGAPLYVSVPDCIPTAVTGALAQQSVKQLTLIGGLASLSSNVQEYVEC</sequence>
<dbReference type="STRING" id="381665.SAMN05216554_3451"/>
<proteinExistence type="predicted"/>
<keyword evidence="3" id="KW-1185">Reference proteome</keyword>
<organism evidence="2 3">
    <name type="scientific">Herbiconiux ginsengi</name>
    <dbReference type="NCBI Taxonomy" id="381665"/>
    <lineage>
        <taxon>Bacteria</taxon>
        <taxon>Bacillati</taxon>
        <taxon>Actinomycetota</taxon>
        <taxon>Actinomycetes</taxon>
        <taxon>Micrococcales</taxon>
        <taxon>Microbacteriaceae</taxon>
        <taxon>Herbiconiux</taxon>
    </lineage>
</organism>
<dbReference type="AlphaFoldDB" id="A0A1H3SBA7"/>
<dbReference type="EMBL" id="FNPZ01000003">
    <property type="protein sequence ID" value="SDZ35000.1"/>
    <property type="molecule type" value="Genomic_DNA"/>
</dbReference>
<name>A0A1H3SBA7_9MICO</name>
<dbReference type="PANTHER" id="PTHR30032:SF4">
    <property type="entry name" value="AMIDASE ENHANCER"/>
    <property type="match status" value="1"/>
</dbReference>
<feature type="chain" id="PRO_5011535948" evidence="1">
    <location>
        <begin position="28"/>
        <end position="594"/>
    </location>
</feature>
<dbReference type="Gene3D" id="3.40.50.12090">
    <property type="match status" value="1"/>
</dbReference>
<evidence type="ECO:0000313" key="3">
    <source>
        <dbReference type="Proteomes" id="UP000198891"/>
    </source>
</evidence>
<keyword evidence="1" id="KW-0732">Signal</keyword>
<dbReference type="Pfam" id="PF04122">
    <property type="entry name" value="CW_binding_2"/>
    <property type="match status" value="3"/>
</dbReference>
<evidence type="ECO:0000313" key="2">
    <source>
        <dbReference type="EMBL" id="SDZ35000.1"/>
    </source>
</evidence>
<dbReference type="RefSeq" id="WP_092555957.1">
    <property type="nucleotide sequence ID" value="NZ_FNPZ01000003.1"/>
</dbReference>
<dbReference type="InterPro" id="IPR007253">
    <property type="entry name" value="Cell_wall-bd_2"/>
</dbReference>
<dbReference type="OrthoDB" id="5116373at2"/>
<dbReference type="GO" id="GO:0030288">
    <property type="term" value="C:outer membrane-bounded periplasmic space"/>
    <property type="evidence" value="ECO:0007669"/>
    <property type="project" value="TreeGrafter"/>
</dbReference>
<dbReference type="PANTHER" id="PTHR30032">
    <property type="entry name" value="N-ACETYLMURAMOYL-L-ALANINE AMIDASE-RELATED"/>
    <property type="match status" value="1"/>
</dbReference>
<dbReference type="Proteomes" id="UP000198891">
    <property type="component" value="Unassembled WGS sequence"/>
</dbReference>
<dbReference type="InterPro" id="IPR051922">
    <property type="entry name" value="Bact_Sporulation_Assoc"/>
</dbReference>
<reference evidence="2 3" key="1">
    <citation type="submission" date="2016-10" db="EMBL/GenBank/DDBJ databases">
        <authorList>
            <person name="de Groot N.N."/>
        </authorList>
    </citation>
    <scope>NUCLEOTIDE SEQUENCE [LARGE SCALE GENOMIC DNA]</scope>
    <source>
        <strain evidence="2 3">CGMCC 4.3491</strain>
    </source>
</reference>
<gene>
    <name evidence="2" type="ORF">SAMN05216554_3451</name>
</gene>